<dbReference type="OrthoDB" id="9805924at2"/>
<accession>A0A501XIW1</accession>
<dbReference type="InterPro" id="IPR000182">
    <property type="entry name" value="GNAT_dom"/>
</dbReference>
<evidence type="ECO:0000256" key="2">
    <source>
        <dbReference type="ARBA" id="ARBA00022679"/>
    </source>
</evidence>
<dbReference type="Gene3D" id="3.40.630.30">
    <property type="match status" value="1"/>
</dbReference>
<dbReference type="RefSeq" id="WP_140928412.1">
    <property type="nucleotide sequence ID" value="NZ_VFSU01000026.1"/>
</dbReference>
<dbReference type="GO" id="GO:0008080">
    <property type="term" value="F:N-acetyltransferase activity"/>
    <property type="evidence" value="ECO:0007669"/>
    <property type="project" value="UniProtKB-ARBA"/>
</dbReference>
<dbReference type="EMBL" id="VFSU01000026">
    <property type="protein sequence ID" value="TPE60476.1"/>
    <property type="molecule type" value="Genomic_DNA"/>
</dbReference>
<feature type="domain" description="N-acetyltransferase" evidence="4">
    <location>
        <begin position="3"/>
        <end position="156"/>
    </location>
</feature>
<comment type="similarity">
    <text evidence="1">Belongs to the acetyltransferase family.</text>
</comment>
<reference evidence="5 6" key="1">
    <citation type="submission" date="2019-06" db="EMBL/GenBank/DDBJ databases">
        <authorList>
            <person name="Lee I."/>
            <person name="Jang G.I."/>
            <person name="Hwang C.Y."/>
        </authorList>
    </citation>
    <scope>NUCLEOTIDE SEQUENCE [LARGE SCALE GENOMIC DNA]</scope>
    <source>
        <strain evidence="5 6">PAMC 28131</strain>
    </source>
</reference>
<organism evidence="5 6">
    <name type="scientific">Sandaracinobacter neustonicus</name>
    <dbReference type="NCBI Taxonomy" id="1715348"/>
    <lineage>
        <taxon>Bacteria</taxon>
        <taxon>Pseudomonadati</taxon>
        <taxon>Pseudomonadota</taxon>
        <taxon>Alphaproteobacteria</taxon>
        <taxon>Sphingomonadales</taxon>
        <taxon>Sphingosinicellaceae</taxon>
        <taxon>Sandaracinobacter</taxon>
    </lineage>
</organism>
<dbReference type="SUPFAM" id="SSF55729">
    <property type="entry name" value="Acyl-CoA N-acyltransferases (Nat)"/>
    <property type="match status" value="1"/>
</dbReference>
<keyword evidence="2 5" id="KW-0808">Transferase</keyword>
<dbReference type="Pfam" id="PF00583">
    <property type="entry name" value="Acetyltransf_1"/>
    <property type="match status" value="1"/>
</dbReference>
<evidence type="ECO:0000313" key="6">
    <source>
        <dbReference type="Proteomes" id="UP000319897"/>
    </source>
</evidence>
<dbReference type="CDD" id="cd04301">
    <property type="entry name" value="NAT_SF"/>
    <property type="match status" value="1"/>
</dbReference>
<dbReference type="InterPro" id="IPR016181">
    <property type="entry name" value="Acyl_CoA_acyltransferase"/>
</dbReference>
<evidence type="ECO:0000313" key="5">
    <source>
        <dbReference type="EMBL" id="TPE60476.1"/>
    </source>
</evidence>
<dbReference type="PANTHER" id="PTHR10545:SF29">
    <property type="entry name" value="GH14572P-RELATED"/>
    <property type="match status" value="1"/>
</dbReference>
<proteinExistence type="inferred from homology"/>
<evidence type="ECO:0000256" key="1">
    <source>
        <dbReference type="ARBA" id="ARBA00008694"/>
    </source>
</evidence>
<name>A0A501XIW1_9SPHN</name>
<comment type="caution">
    <text evidence="5">The sequence shown here is derived from an EMBL/GenBank/DDBJ whole genome shotgun (WGS) entry which is preliminary data.</text>
</comment>
<dbReference type="InterPro" id="IPR051016">
    <property type="entry name" value="Diverse_Substrate_AcTransf"/>
</dbReference>
<dbReference type="PANTHER" id="PTHR10545">
    <property type="entry name" value="DIAMINE N-ACETYLTRANSFERASE"/>
    <property type="match status" value="1"/>
</dbReference>
<dbReference type="FunFam" id="3.40.630.30:FF:000064">
    <property type="entry name" value="GNAT family acetyltransferase"/>
    <property type="match status" value="1"/>
</dbReference>
<dbReference type="AlphaFoldDB" id="A0A501XIW1"/>
<keyword evidence="3" id="KW-0012">Acyltransferase</keyword>
<keyword evidence="6" id="KW-1185">Reference proteome</keyword>
<gene>
    <name evidence="5" type="ORF">FJQ54_10745</name>
</gene>
<sequence>MTLDIRAATPDDAADVLALVTALAVYENEADKVKMTVAGARAALEAGHLNALLGFVDGKAQAMALYFFNFSSWTGKRGLFLEDLFVAPDLRKQGVGLELLTRLARMAVAQGCGRMEWNVLDWNNSAKGFYEMLGARHAVGWEIWRLEGDALARLGSGA</sequence>
<protein>
    <submittedName>
        <fullName evidence="5">GNAT family N-acetyltransferase</fullName>
    </submittedName>
</protein>
<dbReference type="Proteomes" id="UP000319897">
    <property type="component" value="Unassembled WGS sequence"/>
</dbReference>
<dbReference type="PROSITE" id="PS51186">
    <property type="entry name" value="GNAT"/>
    <property type="match status" value="1"/>
</dbReference>
<evidence type="ECO:0000259" key="4">
    <source>
        <dbReference type="PROSITE" id="PS51186"/>
    </source>
</evidence>
<evidence type="ECO:0000256" key="3">
    <source>
        <dbReference type="ARBA" id="ARBA00023315"/>
    </source>
</evidence>